<dbReference type="Gene3D" id="3.40.50.300">
    <property type="entry name" value="P-loop containing nucleotide triphosphate hydrolases"/>
    <property type="match status" value="1"/>
</dbReference>
<accession>A0ABZ2BLP0</accession>
<evidence type="ECO:0000313" key="3">
    <source>
        <dbReference type="Proteomes" id="UP001338816"/>
    </source>
</evidence>
<reference evidence="2 3" key="1">
    <citation type="submission" date="2024-01" db="EMBL/GenBank/DDBJ databases">
        <authorList>
            <person name="Zhang W."/>
            <person name="Zhu X."/>
        </authorList>
    </citation>
    <scope>NUCLEOTIDE SEQUENCE [LARGE SCALE GENOMIC DNA]</scope>
</reference>
<keyword evidence="3" id="KW-1185">Reference proteome</keyword>
<feature type="region of interest" description="Disordered" evidence="1">
    <location>
        <begin position="38"/>
        <end position="69"/>
    </location>
</feature>
<dbReference type="InterPro" id="IPR027417">
    <property type="entry name" value="P-loop_NTPase"/>
</dbReference>
<name>A0ABZ2BLP0_9CAUD</name>
<proteinExistence type="predicted"/>
<organism evidence="2 3">
    <name type="scientific">Escherichia phage P151</name>
    <dbReference type="NCBI Taxonomy" id="3114921"/>
    <lineage>
        <taxon>Viruses</taxon>
        <taxon>Duplodnaviria</taxon>
        <taxon>Heunggongvirae</taxon>
        <taxon>Uroviricota</taxon>
        <taxon>Caudoviricetes</taxon>
        <taxon>Autographivirales</taxon>
        <taxon>Autotranscriptaviridae</taxon>
        <taxon>Studiervirinae</taxon>
        <taxon>Berlinvirus</taxon>
        <taxon>Berlinvirus P151</taxon>
    </lineage>
</organism>
<protein>
    <submittedName>
        <fullName evidence="2">Primase/helicase protein</fullName>
    </submittedName>
</protein>
<evidence type="ECO:0000256" key="1">
    <source>
        <dbReference type="SAM" id="MobiDB-lite"/>
    </source>
</evidence>
<sequence>MIALERDQQGDHPNLVQLRILKCRFTGDTGVAGHMAYNKETGWLEPTASPEDEGDGDSGWEPEDDGQDF</sequence>
<evidence type="ECO:0000313" key="2">
    <source>
        <dbReference type="EMBL" id="WVW36854.1"/>
    </source>
</evidence>
<dbReference type="EMBL" id="PP083182">
    <property type="protein sequence ID" value="WVW36854.1"/>
    <property type="molecule type" value="Genomic_DNA"/>
</dbReference>
<feature type="compositionally biased region" description="Acidic residues" evidence="1">
    <location>
        <begin position="50"/>
        <end position="69"/>
    </location>
</feature>
<dbReference type="Proteomes" id="UP001338816">
    <property type="component" value="Segment"/>
</dbReference>